<dbReference type="Proteomes" id="UP000683925">
    <property type="component" value="Unassembled WGS sequence"/>
</dbReference>
<gene>
    <name evidence="1" type="ORF">POCTA_138.1.T1230122</name>
</gene>
<dbReference type="AlphaFoldDB" id="A0A8S1XIS1"/>
<name>A0A8S1XIS1_PAROT</name>
<evidence type="ECO:0000313" key="2">
    <source>
        <dbReference type="Proteomes" id="UP000683925"/>
    </source>
</evidence>
<sequence>MRYCKRKQMNDQRQIQHSLLSQNLTYQKSIDPKTWNDHVSIMIYNNRNQKYSNLNNFFTQ</sequence>
<comment type="caution">
    <text evidence="1">The sequence shown here is derived from an EMBL/GenBank/DDBJ whole genome shotgun (WGS) entry which is preliminary data.</text>
</comment>
<dbReference type="EMBL" id="CAJJDP010000123">
    <property type="protein sequence ID" value="CAD8201056.1"/>
    <property type="molecule type" value="Genomic_DNA"/>
</dbReference>
<evidence type="ECO:0000313" key="1">
    <source>
        <dbReference type="EMBL" id="CAD8201056.1"/>
    </source>
</evidence>
<keyword evidence="2" id="KW-1185">Reference proteome</keyword>
<proteinExistence type="predicted"/>
<organism evidence="1 2">
    <name type="scientific">Paramecium octaurelia</name>
    <dbReference type="NCBI Taxonomy" id="43137"/>
    <lineage>
        <taxon>Eukaryota</taxon>
        <taxon>Sar</taxon>
        <taxon>Alveolata</taxon>
        <taxon>Ciliophora</taxon>
        <taxon>Intramacronucleata</taxon>
        <taxon>Oligohymenophorea</taxon>
        <taxon>Peniculida</taxon>
        <taxon>Parameciidae</taxon>
        <taxon>Paramecium</taxon>
    </lineage>
</organism>
<protein>
    <submittedName>
        <fullName evidence="1">Uncharacterized protein</fullName>
    </submittedName>
</protein>
<accession>A0A8S1XIS1</accession>
<reference evidence="1" key="1">
    <citation type="submission" date="2021-01" db="EMBL/GenBank/DDBJ databases">
        <authorList>
            <consortium name="Genoscope - CEA"/>
            <person name="William W."/>
        </authorList>
    </citation>
    <scope>NUCLEOTIDE SEQUENCE</scope>
</reference>